<dbReference type="AlphaFoldDB" id="A0A9X6TW55"/>
<dbReference type="EMBL" id="NVMD01000029">
    <property type="protein sequence ID" value="PED11858.1"/>
    <property type="molecule type" value="Genomic_DNA"/>
</dbReference>
<accession>A0A9X6TW55</accession>
<reference evidence="1 2" key="1">
    <citation type="submission" date="2017-09" db="EMBL/GenBank/DDBJ databases">
        <title>Large-scale bioinformatics analysis of Bacillus genomes uncovers conserved roles of natural products in bacterial physiology.</title>
        <authorList>
            <consortium name="Agbiome Team Llc"/>
            <person name="Bleich R.M."/>
            <person name="Grubbs K.J."/>
            <person name="Santa Maria K.C."/>
            <person name="Allen S.E."/>
            <person name="Farag S."/>
            <person name="Shank E.A."/>
            <person name="Bowers A."/>
        </authorList>
    </citation>
    <scope>NUCLEOTIDE SEQUENCE [LARGE SCALE GENOMIC DNA]</scope>
    <source>
        <strain evidence="1 2">AFS094940</strain>
    </source>
</reference>
<dbReference type="Proteomes" id="UP000220127">
    <property type="component" value="Unassembled WGS sequence"/>
</dbReference>
<evidence type="ECO:0000313" key="1">
    <source>
        <dbReference type="EMBL" id="PED11858.1"/>
    </source>
</evidence>
<name>A0A9X6TW55_BACTU</name>
<sequence length="108" mass="12068">MVWAEKDGWLNLGGDQWIKNDSSYVKFNKKSTVDSSIVGKRVVSKVNNLRFYDTPSWQYKDVAGSVDAGLGFTIDAKVNVNGSPQYKVHNSRGQVFYITASPIYVKVS</sequence>
<proteinExistence type="predicted"/>
<evidence type="ECO:0008006" key="3">
    <source>
        <dbReference type="Google" id="ProtNLM"/>
    </source>
</evidence>
<comment type="caution">
    <text evidence="1">The sequence shown here is derived from an EMBL/GenBank/DDBJ whole genome shotgun (WGS) entry which is preliminary data.</text>
</comment>
<evidence type="ECO:0000313" key="2">
    <source>
        <dbReference type="Proteomes" id="UP000220127"/>
    </source>
</evidence>
<protein>
    <recommendedName>
        <fullName evidence="3">N-acetylmuramoyl-L-alanine amidase</fullName>
    </recommendedName>
</protein>
<organism evidence="1 2">
    <name type="scientific">Bacillus thuringiensis</name>
    <dbReference type="NCBI Taxonomy" id="1428"/>
    <lineage>
        <taxon>Bacteria</taxon>
        <taxon>Bacillati</taxon>
        <taxon>Bacillota</taxon>
        <taxon>Bacilli</taxon>
        <taxon>Bacillales</taxon>
        <taxon>Bacillaceae</taxon>
        <taxon>Bacillus</taxon>
        <taxon>Bacillus cereus group</taxon>
    </lineage>
</organism>
<gene>
    <name evidence="1" type="ORF">CON01_25155</name>
</gene>